<reference evidence="3" key="2">
    <citation type="submission" date="2014-06" db="EMBL/GenBank/DDBJ databases">
        <authorList>
            <person name="Berkman P.J."/>
        </authorList>
    </citation>
    <scope>NUCLEOTIDE SEQUENCE [LARGE SCALE GENOMIC DNA]</scope>
</reference>
<dbReference type="EMBL" id="CCFA01000675">
    <property type="protein sequence ID" value="CDR99074.1"/>
    <property type="molecule type" value="Genomic_DNA"/>
</dbReference>
<keyword evidence="3" id="KW-1185">Reference proteome</keyword>
<name>A0A0F7RVE9_9BASI</name>
<reference evidence="1" key="3">
    <citation type="submission" date="2014-06" db="EMBL/GenBank/DDBJ databases">
        <authorList>
            <person name="Ju J."/>
            <person name="Zhang J."/>
        </authorList>
    </citation>
    <scope>NUCLEOTIDE SEQUENCE</scope>
    <source>
        <strain evidence="1">SscI8</strain>
    </source>
</reference>
<accession>A0A0F7RVE9</accession>
<dbReference type="AlphaFoldDB" id="A0A0F7RVE9"/>
<evidence type="ECO:0000313" key="2">
    <source>
        <dbReference type="EMBL" id="CDR99074.1"/>
    </source>
</evidence>
<sequence>MSTWIYAFLGSGCQVQQTFCAYSDESAQPYDLSEETIWKRADIWASALGVLVHVFLDGVELGYFNKLQAKDHLNVNCDIADALVELQALYYDANKSTFVSLDFMSKYAYVNSNSASAHLQSLHRYGTVLAQDDSMPFTFSWAHDLSSIKFGTEEIPVDHLQALMHGAQQQAEKLLLHLCLLPPDSTLSINLKHVLDDHRNMQPGFNFAAISPELSMVSTVLVCTVPGNVPITQPLMDPYAGELEFDADATNVYFKVHNEFVKLLAVLIELGSGLPARGTELLQLQHTNTLSGLRNIFVHNGSVFIALPTNKGVIRVCRSHPEG</sequence>
<dbReference type="STRING" id="49012.A0A0F7RVE9"/>
<dbReference type="Proteomes" id="UP000242770">
    <property type="component" value="Unassembled WGS sequence"/>
</dbReference>
<dbReference type="OrthoDB" id="2556108at2759"/>
<proteinExistence type="predicted"/>
<evidence type="ECO:0000313" key="3">
    <source>
        <dbReference type="Proteomes" id="UP000242770"/>
    </source>
</evidence>
<reference evidence="2" key="1">
    <citation type="submission" date="2014-06" db="EMBL/GenBank/DDBJ databases">
        <authorList>
            <person name="Berkman J.Paul."/>
        </authorList>
    </citation>
    <scope>NUCLEOTIDE SEQUENCE [LARGE SCALE GENOMIC DNA]</scope>
</reference>
<dbReference type="EMBL" id="LK056667">
    <property type="protein sequence ID" value="CDR87592.1"/>
    <property type="molecule type" value="Genomic_DNA"/>
</dbReference>
<gene>
    <name evidence="2" type="primary">SSCI13130.1</name>
    <name evidence="1" type="ORF">SPSC_03445</name>
</gene>
<protein>
    <submittedName>
        <fullName evidence="2">Uncharacterized protein</fullName>
    </submittedName>
</protein>
<evidence type="ECO:0000313" key="1">
    <source>
        <dbReference type="EMBL" id="CDR87592.1"/>
    </source>
</evidence>
<organism evidence="2 3">
    <name type="scientific">Sporisorium scitamineum</name>
    <dbReference type="NCBI Taxonomy" id="49012"/>
    <lineage>
        <taxon>Eukaryota</taxon>
        <taxon>Fungi</taxon>
        <taxon>Dikarya</taxon>
        <taxon>Basidiomycota</taxon>
        <taxon>Ustilaginomycotina</taxon>
        <taxon>Ustilaginomycetes</taxon>
        <taxon>Ustilaginales</taxon>
        <taxon>Ustilaginaceae</taxon>
        <taxon>Sporisorium</taxon>
    </lineage>
</organism>